<dbReference type="InterPro" id="IPR015421">
    <property type="entry name" value="PyrdxlP-dep_Trfase_major"/>
</dbReference>
<dbReference type="Gene3D" id="3.40.640.10">
    <property type="entry name" value="Type I PLP-dependent aspartate aminotransferase-like (Major domain)"/>
    <property type="match status" value="1"/>
</dbReference>
<keyword evidence="3" id="KW-0808">Transferase</keyword>
<dbReference type="PROSITE" id="PS00105">
    <property type="entry name" value="AA_TRANSFER_CLASS_1"/>
    <property type="match status" value="1"/>
</dbReference>
<dbReference type="GO" id="GO:0030170">
    <property type="term" value="F:pyridoxal phosphate binding"/>
    <property type="evidence" value="ECO:0007669"/>
    <property type="project" value="InterPro"/>
</dbReference>
<evidence type="ECO:0000259" key="4">
    <source>
        <dbReference type="Pfam" id="PF00155"/>
    </source>
</evidence>
<dbReference type="EMBL" id="CAEZVQ010000045">
    <property type="protein sequence ID" value="CAB4633558.1"/>
    <property type="molecule type" value="Genomic_DNA"/>
</dbReference>
<dbReference type="InterPro" id="IPR004838">
    <property type="entry name" value="NHTrfase_class1_PyrdxlP-BS"/>
</dbReference>
<dbReference type="InterPro" id="IPR004839">
    <property type="entry name" value="Aminotransferase_I/II_large"/>
</dbReference>
<evidence type="ECO:0000313" key="5">
    <source>
        <dbReference type="EMBL" id="CAB4633558.1"/>
    </source>
</evidence>
<proteinExistence type="predicted"/>
<comment type="cofactor">
    <cofactor evidence="1">
        <name>pyridoxal 5'-phosphate</name>
        <dbReference type="ChEBI" id="CHEBI:597326"/>
    </cofactor>
</comment>
<dbReference type="GO" id="GO:0008483">
    <property type="term" value="F:transaminase activity"/>
    <property type="evidence" value="ECO:0007669"/>
    <property type="project" value="UniProtKB-KW"/>
</dbReference>
<dbReference type="InterPro" id="IPR015424">
    <property type="entry name" value="PyrdxlP-dep_Trfase"/>
</dbReference>
<dbReference type="Pfam" id="PF00155">
    <property type="entry name" value="Aminotran_1_2"/>
    <property type="match status" value="1"/>
</dbReference>
<accession>A0A6J6JA35</accession>
<keyword evidence="2" id="KW-0032">Aminotransferase</keyword>
<dbReference type="PANTHER" id="PTHR42832:SF3">
    <property type="entry name" value="L-GLUTAMINE--4-(METHYLSULFANYL)-2-OXOBUTANOATE AMINOTRANSFERASE"/>
    <property type="match status" value="1"/>
</dbReference>
<dbReference type="CDD" id="cd00609">
    <property type="entry name" value="AAT_like"/>
    <property type="match status" value="1"/>
</dbReference>
<organism evidence="5">
    <name type="scientific">freshwater metagenome</name>
    <dbReference type="NCBI Taxonomy" id="449393"/>
    <lineage>
        <taxon>unclassified sequences</taxon>
        <taxon>metagenomes</taxon>
        <taxon>ecological metagenomes</taxon>
    </lineage>
</organism>
<evidence type="ECO:0000256" key="3">
    <source>
        <dbReference type="ARBA" id="ARBA00022679"/>
    </source>
</evidence>
<dbReference type="SUPFAM" id="SSF53383">
    <property type="entry name" value="PLP-dependent transferases"/>
    <property type="match status" value="1"/>
</dbReference>
<dbReference type="InterPro" id="IPR050881">
    <property type="entry name" value="LL-DAP_aminotransferase"/>
</dbReference>
<dbReference type="InterPro" id="IPR015422">
    <property type="entry name" value="PyrdxlP-dep_Trfase_small"/>
</dbReference>
<dbReference type="AlphaFoldDB" id="A0A6J6JA35"/>
<sequence length="374" mass="40862">MADINRDLVGFEPPPYPYDRLDAYQKLAAAHDGGIVDLSIGTPCDPPPQTVIDALAGSGSERGYPASIGTEALRRSIARWMGRRFSIDVPLSRIAACIGTKEFVATTPQYMKLRRPNRDTVIYPAVAYPTYEMGAILAGLRPLAVPMNAEGHMDFASLSQEDIDRALMLWVNSPSNPTGGLDDLKYAANWGRKNNIPVFSDECYTEFTWATPSQSILQHGLDGVIAVHSLSKRSNLAGLRVGFYAGDAEIVEYLKEVRKHAGFMVPGPAQAAGVAALDDDEHVSVQRDRYRSRLEYMATTLSKWSGIDIGMPDGGFYLWFDAEDAWSFTERLAREGGALVSPGDFYGAGGSRNVRVAVVQPDAKLRLVAERLGL</sequence>
<dbReference type="PANTHER" id="PTHR42832">
    <property type="entry name" value="AMINO ACID AMINOTRANSFERASE"/>
    <property type="match status" value="1"/>
</dbReference>
<name>A0A6J6JA35_9ZZZZ</name>
<dbReference type="Gene3D" id="3.90.1150.10">
    <property type="entry name" value="Aspartate Aminotransferase, domain 1"/>
    <property type="match status" value="1"/>
</dbReference>
<evidence type="ECO:0000256" key="2">
    <source>
        <dbReference type="ARBA" id="ARBA00022576"/>
    </source>
</evidence>
<evidence type="ECO:0000256" key="1">
    <source>
        <dbReference type="ARBA" id="ARBA00001933"/>
    </source>
</evidence>
<protein>
    <submittedName>
        <fullName evidence="5">Unannotated protein</fullName>
    </submittedName>
</protein>
<gene>
    <name evidence="5" type="ORF">UFOPK2086_00496</name>
</gene>
<feature type="domain" description="Aminotransferase class I/classII large" evidence="4">
    <location>
        <begin position="35"/>
        <end position="372"/>
    </location>
</feature>
<reference evidence="5" key="1">
    <citation type="submission" date="2020-05" db="EMBL/GenBank/DDBJ databases">
        <authorList>
            <person name="Chiriac C."/>
            <person name="Salcher M."/>
            <person name="Ghai R."/>
            <person name="Kavagutti S V."/>
        </authorList>
    </citation>
    <scope>NUCLEOTIDE SEQUENCE</scope>
</reference>